<sequence length="107" mass="12760">MSEIGGIPMGWIVLLFIVVYCFMLNAVMNYADRKGREKTFWVFIGIVFSPIIATFLLFLYGESKEHRKERIIEEELWKRNCETEVEKIKKEAEKKRIKEEEANPLNW</sequence>
<accession>A0A413GH32</accession>
<gene>
    <name evidence="2" type="ORF">E1I98_17225</name>
</gene>
<proteinExistence type="predicted"/>
<dbReference type="Proteomes" id="UP000294527">
    <property type="component" value="Unassembled WGS sequence"/>
</dbReference>
<keyword evidence="1" id="KW-0472">Membrane</keyword>
<organism evidence="2 3">
    <name type="scientific">Phocaeicola dorei</name>
    <dbReference type="NCBI Taxonomy" id="357276"/>
    <lineage>
        <taxon>Bacteria</taxon>
        <taxon>Pseudomonadati</taxon>
        <taxon>Bacteroidota</taxon>
        <taxon>Bacteroidia</taxon>
        <taxon>Bacteroidales</taxon>
        <taxon>Bacteroidaceae</taxon>
        <taxon>Phocaeicola</taxon>
    </lineage>
</organism>
<comment type="caution">
    <text evidence="2">The sequence shown here is derived from an EMBL/GenBank/DDBJ whole genome shotgun (WGS) entry which is preliminary data.</text>
</comment>
<keyword evidence="1" id="KW-0812">Transmembrane</keyword>
<evidence type="ECO:0000313" key="2">
    <source>
        <dbReference type="EMBL" id="TDA73136.1"/>
    </source>
</evidence>
<evidence type="ECO:0000313" key="3">
    <source>
        <dbReference type="Proteomes" id="UP000294527"/>
    </source>
</evidence>
<dbReference type="EMBL" id="SLTU01000002">
    <property type="protein sequence ID" value="TDA73136.1"/>
    <property type="molecule type" value="Genomic_DNA"/>
</dbReference>
<feature type="transmembrane region" description="Helical" evidence="1">
    <location>
        <begin position="7"/>
        <end position="28"/>
    </location>
</feature>
<evidence type="ECO:0000256" key="1">
    <source>
        <dbReference type="SAM" id="Phobius"/>
    </source>
</evidence>
<protein>
    <submittedName>
        <fullName evidence="2">Uncharacterized protein</fullName>
    </submittedName>
</protein>
<dbReference type="RefSeq" id="WP_117682160.1">
    <property type="nucleotide sequence ID" value="NZ_CP083689.1"/>
</dbReference>
<keyword evidence="1" id="KW-1133">Transmembrane helix</keyword>
<dbReference type="AlphaFoldDB" id="A0A413GH32"/>
<feature type="transmembrane region" description="Helical" evidence="1">
    <location>
        <begin position="40"/>
        <end position="60"/>
    </location>
</feature>
<reference evidence="2 3" key="1">
    <citation type="journal article" date="2019" name="Nat. Microbiol.">
        <title>Genomic variation and strain-specific functional adaptation in the human gut microbiome during early life.</title>
        <authorList>
            <person name="Vatanen T."/>
            <person name="Plichta D.R."/>
            <person name="Somani J."/>
            <person name="Munch P.C."/>
            <person name="Arthur T.D."/>
            <person name="Hall A.B."/>
            <person name="Rudolf S."/>
            <person name="Oakeley E.J."/>
            <person name="Ke X."/>
            <person name="Young R.A."/>
            <person name="Haiser H.J."/>
            <person name="Kolde R."/>
            <person name="Yassour M."/>
            <person name="Luopajarvi K."/>
            <person name="Siljander H."/>
            <person name="Virtanen S.M."/>
            <person name="Ilonen J."/>
            <person name="Uibo R."/>
            <person name="Tillmann V."/>
            <person name="Mokurov S."/>
            <person name="Dorshakova N."/>
            <person name="Porter J.A."/>
            <person name="McHardy A.C."/>
            <person name="Lahdesmaki H."/>
            <person name="Vlamakis H."/>
            <person name="Huttenhower C."/>
            <person name="Knip M."/>
            <person name="Xavier R.J."/>
        </authorList>
    </citation>
    <scope>NUCLEOTIDE SEQUENCE [LARGE SCALE GENOMIC DNA]</scope>
    <source>
        <strain evidence="2 3">RJX1047</strain>
    </source>
</reference>
<name>A0A413GH32_9BACT</name>